<dbReference type="GO" id="GO:0007165">
    <property type="term" value="P:signal transduction"/>
    <property type="evidence" value="ECO:0007669"/>
    <property type="project" value="TreeGrafter"/>
</dbReference>
<dbReference type="Gene3D" id="3.30.540.10">
    <property type="entry name" value="Fructose-1,6-Bisphosphatase, subunit A, domain 1"/>
    <property type="match status" value="1"/>
</dbReference>
<dbReference type="GO" id="GO:0006020">
    <property type="term" value="P:inositol metabolic process"/>
    <property type="evidence" value="ECO:0007669"/>
    <property type="project" value="TreeGrafter"/>
</dbReference>
<feature type="binding site" evidence="8">
    <location>
        <position position="99"/>
    </location>
    <ligand>
        <name>Mg(2+)</name>
        <dbReference type="ChEBI" id="CHEBI:18420"/>
        <label>1</label>
        <note>catalytic</note>
    </ligand>
</feature>
<dbReference type="AlphaFoldDB" id="A0A6B0T805"/>
<reference evidence="9 10" key="1">
    <citation type="submission" date="2019-12" db="EMBL/GenBank/DDBJ databases">
        <title>Isolation and characterization of three novel carbon monoxide-oxidizing members of Halobacteria from salione crusts and soils.</title>
        <authorList>
            <person name="Myers M.R."/>
            <person name="King G.M."/>
        </authorList>
    </citation>
    <scope>NUCLEOTIDE SEQUENCE [LARGE SCALE GENOMIC DNA]</scope>
    <source>
        <strain evidence="9 10">WSH3</strain>
    </source>
</reference>
<organism evidence="9 10">
    <name type="scientific">Halovenus carboxidivorans</name>
    <dbReference type="NCBI Taxonomy" id="2692199"/>
    <lineage>
        <taxon>Archaea</taxon>
        <taxon>Methanobacteriati</taxon>
        <taxon>Methanobacteriota</taxon>
        <taxon>Stenosarchaea group</taxon>
        <taxon>Halobacteria</taxon>
        <taxon>Halobacteriales</taxon>
        <taxon>Haloarculaceae</taxon>
        <taxon>Halovenus</taxon>
    </lineage>
</organism>
<keyword evidence="3 8" id="KW-0479">Metal-binding</keyword>
<feature type="binding site" evidence="8">
    <location>
        <position position="223"/>
    </location>
    <ligand>
        <name>Mg(2+)</name>
        <dbReference type="ChEBI" id="CHEBI:18420"/>
        <label>1</label>
        <note>catalytic</note>
    </ligand>
</feature>
<comment type="catalytic activity">
    <reaction evidence="1">
        <text>beta-D-fructose 1,6-bisphosphate + H2O = beta-D-fructose 6-phosphate + phosphate</text>
        <dbReference type="Rhea" id="RHEA:11064"/>
        <dbReference type="ChEBI" id="CHEBI:15377"/>
        <dbReference type="ChEBI" id="CHEBI:32966"/>
        <dbReference type="ChEBI" id="CHEBI:43474"/>
        <dbReference type="ChEBI" id="CHEBI:57634"/>
        <dbReference type="EC" id="3.1.3.11"/>
    </reaction>
</comment>
<dbReference type="GO" id="GO:0046872">
    <property type="term" value="F:metal ion binding"/>
    <property type="evidence" value="ECO:0007669"/>
    <property type="project" value="UniProtKB-KW"/>
</dbReference>
<comment type="caution">
    <text evidence="9">The sequence shown here is derived from an EMBL/GenBank/DDBJ whole genome shotgun (WGS) entry which is preliminary data.</text>
</comment>
<evidence type="ECO:0000313" key="9">
    <source>
        <dbReference type="EMBL" id="MXR51030.1"/>
    </source>
</evidence>
<evidence type="ECO:0000313" key="10">
    <source>
        <dbReference type="Proteomes" id="UP000466535"/>
    </source>
</evidence>
<keyword evidence="6" id="KW-0119">Carbohydrate metabolism</keyword>
<dbReference type="PANTHER" id="PTHR20854">
    <property type="entry name" value="INOSITOL MONOPHOSPHATASE"/>
    <property type="match status" value="1"/>
</dbReference>
<evidence type="ECO:0000256" key="3">
    <source>
        <dbReference type="ARBA" id="ARBA00022723"/>
    </source>
</evidence>
<evidence type="ECO:0000256" key="1">
    <source>
        <dbReference type="ARBA" id="ARBA00001273"/>
    </source>
</evidence>
<dbReference type="RefSeq" id="WP_159763108.1">
    <property type="nucleotide sequence ID" value="NZ_WUUT01000001.1"/>
</dbReference>
<accession>A0A6B0T805</accession>
<dbReference type="PROSITE" id="PS00629">
    <property type="entry name" value="IMP_1"/>
    <property type="match status" value="1"/>
</dbReference>
<dbReference type="InterPro" id="IPR020583">
    <property type="entry name" value="Inositol_monoP_metal-BS"/>
</dbReference>
<dbReference type="GO" id="GO:0042132">
    <property type="term" value="F:fructose 1,6-bisphosphate 1-phosphatase activity"/>
    <property type="evidence" value="ECO:0007669"/>
    <property type="project" value="UniProtKB-EC"/>
</dbReference>
<evidence type="ECO:0000256" key="5">
    <source>
        <dbReference type="ARBA" id="ARBA00022842"/>
    </source>
</evidence>
<evidence type="ECO:0000256" key="8">
    <source>
        <dbReference type="PIRSR" id="PIRSR600760-2"/>
    </source>
</evidence>
<comment type="similarity">
    <text evidence="7">Belongs to the inositol monophosphatase superfamily. FBPase class 4 family.</text>
</comment>
<evidence type="ECO:0000256" key="7">
    <source>
        <dbReference type="ARBA" id="ARBA00038103"/>
    </source>
</evidence>
<dbReference type="PRINTS" id="PR00377">
    <property type="entry name" value="IMPHPHTASES"/>
</dbReference>
<keyword evidence="10" id="KW-1185">Reference proteome</keyword>
<evidence type="ECO:0000256" key="6">
    <source>
        <dbReference type="ARBA" id="ARBA00023277"/>
    </source>
</evidence>
<dbReference type="SUPFAM" id="SSF56655">
    <property type="entry name" value="Carbohydrate phosphatase"/>
    <property type="match status" value="1"/>
</dbReference>
<comment type="cofactor">
    <cofactor evidence="8">
        <name>Mg(2+)</name>
        <dbReference type="ChEBI" id="CHEBI:18420"/>
    </cofactor>
</comment>
<dbReference type="EMBL" id="WUUT01000001">
    <property type="protein sequence ID" value="MXR51030.1"/>
    <property type="molecule type" value="Genomic_DNA"/>
</dbReference>
<keyword evidence="5 8" id="KW-0460">Magnesium</keyword>
<feature type="binding site" evidence="8">
    <location>
        <position position="96"/>
    </location>
    <ligand>
        <name>Mg(2+)</name>
        <dbReference type="ChEBI" id="CHEBI:18420"/>
        <label>1</label>
        <note>catalytic</note>
    </ligand>
</feature>
<dbReference type="Gene3D" id="3.40.190.80">
    <property type="match status" value="1"/>
</dbReference>
<evidence type="ECO:0000256" key="4">
    <source>
        <dbReference type="ARBA" id="ARBA00022801"/>
    </source>
</evidence>
<protein>
    <recommendedName>
        <fullName evidence="2">fructose-bisphosphatase</fullName>
        <ecNumber evidence="2">3.1.3.11</ecNumber>
    </recommendedName>
</protein>
<sequence>MSEATHRAAVAERAARAGGVVAREAFRGDLTVESKSSPTDVVSNADREAQQQVLATIAQEFPGATVVCEEDVPPVGVGDIEVAETVPEAGPAWVVDPIDGTANFVREIRFWASSVAAVVDGDPVAGATAMPAMEDVYTAGPESVSRNDEPMSVSDRTDPAEFAIGTTGRWSTSDPEGPSAIVREVLERFGDIRRFGSIQGLLALVAAGGMDGAIMPDPPNAWDSLAGVHLVRRAGGRATTLSGARFTDGDDSLIVSNDTRHDTVLEAARAALSE</sequence>
<dbReference type="CDD" id="cd01637">
    <property type="entry name" value="IMPase_like"/>
    <property type="match status" value="1"/>
</dbReference>
<dbReference type="OrthoDB" id="58111at2157"/>
<feature type="binding site" evidence="8">
    <location>
        <position position="98"/>
    </location>
    <ligand>
        <name>Mg(2+)</name>
        <dbReference type="ChEBI" id="CHEBI:18420"/>
        <label>1</label>
        <note>catalytic</note>
    </ligand>
</feature>
<evidence type="ECO:0000256" key="2">
    <source>
        <dbReference type="ARBA" id="ARBA00013093"/>
    </source>
</evidence>
<keyword evidence="4" id="KW-0378">Hydrolase</keyword>
<feature type="binding site" evidence="8">
    <location>
        <position position="69"/>
    </location>
    <ligand>
        <name>Mg(2+)</name>
        <dbReference type="ChEBI" id="CHEBI:18420"/>
        <label>1</label>
        <note>catalytic</note>
    </ligand>
</feature>
<dbReference type="Pfam" id="PF00459">
    <property type="entry name" value="Inositol_P"/>
    <property type="match status" value="1"/>
</dbReference>
<dbReference type="InterPro" id="IPR000760">
    <property type="entry name" value="Inositol_monophosphatase-like"/>
</dbReference>
<dbReference type="PANTHER" id="PTHR20854:SF4">
    <property type="entry name" value="INOSITOL-1-MONOPHOSPHATASE-RELATED"/>
    <property type="match status" value="1"/>
</dbReference>
<proteinExistence type="inferred from homology"/>
<dbReference type="GO" id="GO:0008934">
    <property type="term" value="F:inositol monophosphate 1-phosphatase activity"/>
    <property type="evidence" value="ECO:0007669"/>
    <property type="project" value="TreeGrafter"/>
</dbReference>
<dbReference type="EC" id="3.1.3.11" evidence="2"/>
<name>A0A6B0T805_9EURY</name>
<dbReference type="Proteomes" id="UP000466535">
    <property type="component" value="Unassembled WGS sequence"/>
</dbReference>
<gene>
    <name evidence="9" type="ORF">GRX03_05340</name>
</gene>